<feature type="transmembrane region" description="Helical" evidence="1">
    <location>
        <begin position="24"/>
        <end position="46"/>
    </location>
</feature>
<organism evidence="2 3">
    <name type="scientific">Anopheles atroparvus</name>
    <name type="common">European mosquito</name>
    <dbReference type="NCBI Taxonomy" id="41427"/>
    <lineage>
        <taxon>Eukaryota</taxon>
        <taxon>Metazoa</taxon>
        <taxon>Ecdysozoa</taxon>
        <taxon>Arthropoda</taxon>
        <taxon>Hexapoda</taxon>
        <taxon>Insecta</taxon>
        <taxon>Pterygota</taxon>
        <taxon>Neoptera</taxon>
        <taxon>Endopterygota</taxon>
        <taxon>Diptera</taxon>
        <taxon>Nematocera</taxon>
        <taxon>Culicoidea</taxon>
        <taxon>Culicidae</taxon>
        <taxon>Anophelinae</taxon>
        <taxon>Anopheles</taxon>
    </lineage>
</organism>
<accession>A0AAG5CML6</accession>
<keyword evidence="1" id="KW-0472">Membrane</keyword>
<sequence>EVFSIALCYQFIAFSLLFRNISSILVSFTLTGLLALSLARFGLYLSLHALAAAPKASLLASLLTSLALSFAFVVASANFLRATLLAFFRRLRHLLVLAFTLAFLLALTLRTRSGQGNGAKGHQKDEDCCLHCCLFGLLGDALSYRSLNDGHCRRS</sequence>
<evidence type="ECO:0000313" key="3">
    <source>
        <dbReference type="Proteomes" id="UP000075880"/>
    </source>
</evidence>
<keyword evidence="3" id="KW-1185">Reference proteome</keyword>
<keyword evidence="1" id="KW-0812">Transmembrane</keyword>
<reference evidence="2" key="1">
    <citation type="submission" date="2024-04" db="UniProtKB">
        <authorList>
            <consortium name="EnsemblMetazoa"/>
        </authorList>
    </citation>
    <scope>IDENTIFICATION</scope>
    <source>
        <strain evidence="2">EBRO</strain>
    </source>
</reference>
<protein>
    <submittedName>
        <fullName evidence="2">Uncharacterized protein</fullName>
    </submittedName>
</protein>
<name>A0AAG5CML6_ANOAO</name>
<evidence type="ECO:0000313" key="2">
    <source>
        <dbReference type="EnsemblMetazoa" id="ENSAATROPP000052"/>
    </source>
</evidence>
<dbReference type="AlphaFoldDB" id="A0AAG5CML6"/>
<dbReference type="EnsemblMetazoa" id="ENSAATROPT000056">
    <property type="protein sequence ID" value="ENSAATROPP000052"/>
    <property type="gene ID" value="ENSAATROPG000049"/>
</dbReference>
<feature type="transmembrane region" description="Helical" evidence="1">
    <location>
        <begin position="58"/>
        <end position="79"/>
    </location>
</feature>
<feature type="transmembrane region" description="Helical" evidence="1">
    <location>
        <begin position="91"/>
        <end position="109"/>
    </location>
</feature>
<keyword evidence="1" id="KW-1133">Transmembrane helix</keyword>
<evidence type="ECO:0000256" key="1">
    <source>
        <dbReference type="SAM" id="Phobius"/>
    </source>
</evidence>
<dbReference type="Proteomes" id="UP000075880">
    <property type="component" value="Unassembled WGS sequence"/>
</dbReference>
<proteinExistence type="predicted"/>